<gene>
    <name evidence="1" type="ORF">LJD61_12140</name>
</gene>
<proteinExistence type="predicted"/>
<comment type="caution">
    <text evidence="1">The sequence shown here is derived from an EMBL/GenBank/DDBJ whole genome shotgun (WGS) entry which is preliminary data.</text>
</comment>
<sequence>MKIKIGVIGACDTVNKVKAASDEFKSKADIYIYPYSHKDEIFKILEESEAIVDIILFSGQVPYNLARKMNLVKKPYYFIPFTGATLYKAFWEMKGKGIDYERVSFDTIEKKDVMEIAEELSLASERFYINDCHEDIDYDEVTKFHYELWKKEEVNVACTCLNSTYIKLKNLGMPVIRLFPTVSLIKEYLNKIIYDANIAKAKSAQIAVQIIKINHDYANMSSEYSFLELRNTIEKHIINYTKIVIGSMFLFGRNEYLIFTTRGAINDEVYGSSIKELVVECKKNKVNINSGIGFGSTIYEAEVNARIGLSYSEKNRDNCLYMVSENGLITGPLCSDYSEYGSYHLTSFDEKIKEISTNTNLSSAYISKIKSIINSKNKNTFNAEEFSNYLGISVRSSRRILNQLVDGGYAKIVGEGKKNNTGRPYNIYEIKFY</sequence>
<evidence type="ECO:0000313" key="2">
    <source>
        <dbReference type="Proteomes" id="UP001651880"/>
    </source>
</evidence>
<dbReference type="Gene3D" id="3.30.70.270">
    <property type="match status" value="1"/>
</dbReference>
<accession>A0ABT1NGE4</accession>
<keyword evidence="2" id="KW-1185">Reference proteome</keyword>
<dbReference type="InterPro" id="IPR043128">
    <property type="entry name" value="Rev_trsase/Diguanyl_cyclase"/>
</dbReference>
<evidence type="ECO:0008006" key="3">
    <source>
        <dbReference type="Google" id="ProtNLM"/>
    </source>
</evidence>
<reference evidence="1 2" key="1">
    <citation type="submission" date="2021-10" db="EMBL/GenBank/DDBJ databases">
        <title>Lutispora strain m25 sp. nov., a thermophilic, non-spore-forming bacterium isolated from a lab-scale methanogenic bioreactor digesting anaerobic sludge.</title>
        <authorList>
            <person name="El Houari A."/>
            <person name="Mcdonald J."/>
        </authorList>
    </citation>
    <scope>NUCLEOTIDE SEQUENCE [LARGE SCALE GENOMIC DNA]</scope>
    <source>
        <strain evidence="2">m25</strain>
    </source>
</reference>
<dbReference type="RefSeq" id="WP_255227812.1">
    <property type="nucleotide sequence ID" value="NZ_JAJEKE010000010.1"/>
</dbReference>
<organism evidence="1 2">
    <name type="scientific">Lutispora saccharofermentans</name>
    <dbReference type="NCBI Taxonomy" id="3024236"/>
    <lineage>
        <taxon>Bacteria</taxon>
        <taxon>Bacillati</taxon>
        <taxon>Bacillota</taxon>
        <taxon>Clostridia</taxon>
        <taxon>Lutisporales</taxon>
        <taxon>Lutisporaceae</taxon>
        <taxon>Lutispora</taxon>
    </lineage>
</organism>
<dbReference type="Proteomes" id="UP001651880">
    <property type="component" value="Unassembled WGS sequence"/>
</dbReference>
<dbReference type="EMBL" id="JAJEKE010000010">
    <property type="protein sequence ID" value="MCQ1530294.1"/>
    <property type="molecule type" value="Genomic_DNA"/>
</dbReference>
<protein>
    <recommendedName>
        <fullName evidence="3">Transcriptional regulator</fullName>
    </recommendedName>
</protein>
<evidence type="ECO:0000313" key="1">
    <source>
        <dbReference type="EMBL" id="MCQ1530294.1"/>
    </source>
</evidence>
<name>A0ABT1NGE4_9FIRM</name>